<dbReference type="InterPro" id="IPR050964">
    <property type="entry name" value="Striated_Muscle_Regulatory"/>
</dbReference>
<dbReference type="SUPFAM" id="SSF49265">
    <property type="entry name" value="Fibronectin type III"/>
    <property type="match status" value="2"/>
</dbReference>
<dbReference type="FunFam" id="2.60.40.10:FF:000085">
    <property type="entry name" value="Myosin-binding protein C, slow type"/>
    <property type="match status" value="1"/>
</dbReference>
<evidence type="ECO:0000256" key="2">
    <source>
        <dbReference type="ARBA" id="ARBA00022553"/>
    </source>
</evidence>
<dbReference type="FunFam" id="2.60.40.10:FF:000326">
    <property type="entry name" value="Myosin-binding protein C, cardiac-type"/>
    <property type="match status" value="1"/>
</dbReference>
<dbReference type="InterPro" id="IPR040849">
    <property type="entry name" value="MyBP-C_THB"/>
</dbReference>
<dbReference type="PANTHER" id="PTHR13817">
    <property type="entry name" value="TITIN"/>
    <property type="match status" value="1"/>
</dbReference>
<evidence type="ECO:0000259" key="15">
    <source>
        <dbReference type="PROSITE" id="PS50853"/>
    </source>
</evidence>
<proteinExistence type="inferred from homology"/>
<feature type="region of interest" description="Disordered" evidence="13">
    <location>
        <begin position="98"/>
        <end position="134"/>
    </location>
</feature>
<dbReference type="PROSITE" id="PS50853">
    <property type="entry name" value="FN3"/>
    <property type="match status" value="3"/>
</dbReference>
<dbReference type="Pfam" id="PF00041">
    <property type="entry name" value="fn3"/>
    <property type="match status" value="3"/>
</dbReference>
<gene>
    <name evidence="16" type="ORF">GSTENG00017866001</name>
</gene>
<dbReference type="SMART" id="SM00409">
    <property type="entry name" value="IG"/>
    <property type="match status" value="8"/>
</dbReference>
<dbReference type="GO" id="GO:0003779">
    <property type="term" value="F:actin binding"/>
    <property type="evidence" value="ECO:0007669"/>
    <property type="project" value="UniProtKB-KW"/>
</dbReference>
<dbReference type="InterPro" id="IPR003598">
    <property type="entry name" value="Ig_sub2"/>
</dbReference>
<reference evidence="16" key="2">
    <citation type="submission" date="2004-02" db="EMBL/GenBank/DDBJ databases">
        <authorList>
            <consortium name="Genoscope"/>
            <consortium name="Whitehead Institute Centre for Genome Research"/>
        </authorList>
    </citation>
    <scope>NUCLEOTIDE SEQUENCE</scope>
</reference>
<dbReference type="CDD" id="cd00063">
    <property type="entry name" value="FN3"/>
    <property type="match status" value="3"/>
</dbReference>
<dbReference type="Pfam" id="PF18362">
    <property type="entry name" value="THB"/>
    <property type="match status" value="1"/>
</dbReference>
<evidence type="ECO:0000256" key="6">
    <source>
        <dbReference type="ARBA" id="ARBA00023203"/>
    </source>
</evidence>
<feature type="domain" description="Ig-like" evidence="14">
    <location>
        <begin position="116"/>
        <end position="246"/>
    </location>
</feature>
<evidence type="ECO:0000256" key="9">
    <source>
        <dbReference type="ARBA" id="ARBA00053486"/>
    </source>
</evidence>
<dbReference type="KEGG" id="tng:GSTEN00017866G001"/>
<dbReference type="InterPro" id="IPR003961">
    <property type="entry name" value="FN3_dom"/>
</dbReference>
<dbReference type="InterPro" id="IPR036116">
    <property type="entry name" value="FN3_sf"/>
</dbReference>
<dbReference type="FunFam" id="2.60.40.10:FF:000081">
    <property type="entry name" value="Myosin-binding protein C, slow type"/>
    <property type="match status" value="1"/>
</dbReference>
<name>Q4SI34_TETNG</name>
<evidence type="ECO:0000256" key="8">
    <source>
        <dbReference type="ARBA" id="ARBA00038352"/>
    </source>
</evidence>
<keyword evidence="1" id="KW-0787">Thick filament</keyword>
<feature type="coiled-coil region" evidence="12">
    <location>
        <begin position="318"/>
        <end position="345"/>
    </location>
</feature>
<dbReference type="FunFam" id="2.60.40.10:FF:000060">
    <property type="entry name" value="Myosin-binding protein C, slow type"/>
    <property type="match status" value="1"/>
</dbReference>
<comment type="caution">
    <text evidence="16">The sequence shown here is derived from an EMBL/GenBank/DDBJ whole genome shotgun (WGS) entry which is preliminary data.</text>
</comment>
<evidence type="ECO:0000259" key="14">
    <source>
        <dbReference type="PROSITE" id="PS50835"/>
    </source>
</evidence>
<keyword evidence="12" id="KW-0175">Coiled coil</keyword>
<dbReference type="CDD" id="cd05894">
    <property type="entry name" value="Ig_C5_MyBP-C"/>
    <property type="match status" value="1"/>
</dbReference>
<evidence type="ECO:0000256" key="7">
    <source>
        <dbReference type="ARBA" id="ARBA00023319"/>
    </source>
</evidence>
<keyword evidence="5" id="KW-0514">Muscle protein</keyword>
<reference evidence="16" key="1">
    <citation type="journal article" date="2004" name="Nature">
        <title>Genome duplication in the teleost fish Tetraodon nigroviridis reveals the early vertebrate proto-karyotype.</title>
        <authorList>
            <person name="Jaillon O."/>
            <person name="Aury J.-M."/>
            <person name="Brunet F."/>
            <person name="Petit J.-L."/>
            <person name="Stange-Thomann N."/>
            <person name="Mauceli E."/>
            <person name="Bouneau L."/>
            <person name="Fischer C."/>
            <person name="Ozouf-Costaz C."/>
            <person name="Bernot A."/>
            <person name="Nicaud S."/>
            <person name="Jaffe D."/>
            <person name="Fisher S."/>
            <person name="Lutfalla G."/>
            <person name="Dossat C."/>
            <person name="Segurens B."/>
            <person name="Dasilva C."/>
            <person name="Salanoubat M."/>
            <person name="Levy M."/>
            <person name="Boudet N."/>
            <person name="Castellano S."/>
            <person name="Anthouard V."/>
            <person name="Jubin C."/>
            <person name="Castelli V."/>
            <person name="Katinka M."/>
            <person name="Vacherie B."/>
            <person name="Biemont C."/>
            <person name="Skalli Z."/>
            <person name="Cattolico L."/>
            <person name="Poulain J."/>
            <person name="De Berardinis V."/>
            <person name="Cruaud C."/>
            <person name="Duprat S."/>
            <person name="Brottier P."/>
            <person name="Coutanceau J.-P."/>
            <person name="Gouzy J."/>
            <person name="Parra G."/>
            <person name="Lardier G."/>
            <person name="Chapple C."/>
            <person name="McKernan K.J."/>
            <person name="McEwan P."/>
            <person name="Bosak S."/>
            <person name="Kellis M."/>
            <person name="Volff J.-N."/>
            <person name="Guigo R."/>
            <person name="Zody M.C."/>
            <person name="Mesirov J."/>
            <person name="Lindblad-Toh K."/>
            <person name="Birren B."/>
            <person name="Nusbaum C."/>
            <person name="Kahn D."/>
            <person name="Robinson-Rechavi M."/>
            <person name="Laudet V."/>
            <person name="Schachter V."/>
            <person name="Quetier F."/>
            <person name="Saurin W."/>
            <person name="Scarpelli C."/>
            <person name="Wincker P."/>
            <person name="Lander E.S."/>
            <person name="Weissenbach J."/>
            <person name="Roest Crollius H."/>
        </authorList>
    </citation>
    <scope>NUCLEOTIDE SEQUENCE [LARGE SCALE GENOMIC DNA]</scope>
</reference>
<dbReference type="FunFam" id="2.60.40.10:FF:000062">
    <property type="entry name" value="Myosin-binding protein C, slow type"/>
    <property type="match status" value="1"/>
</dbReference>
<dbReference type="Pfam" id="PF07679">
    <property type="entry name" value="I-set"/>
    <property type="match status" value="7"/>
</dbReference>
<dbReference type="InterPro" id="IPR013783">
    <property type="entry name" value="Ig-like_fold"/>
</dbReference>
<evidence type="ECO:0000256" key="1">
    <source>
        <dbReference type="ARBA" id="ARBA00022433"/>
    </source>
</evidence>
<dbReference type="InterPro" id="IPR003599">
    <property type="entry name" value="Ig_sub"/>
</dbReference>
<evidence type="ECO:0000256" key="11">
    <source>
        <dbReference type="ARBA" id="ARBA00076995"/>
    </source>
</evidence>
<feature type="domain" description="Ig-like" evidence="14">
    <location>
        <begin position="1166"/>
        <end position="1254"/>
    </location>
</feature>
<dbReference type="InterPro" id="IPR036179">
    <property type="entry name" value="Ig-like_dom_sf"/>
</dbReference>
<evidence type="ECO:0000256" key="12">
    <source>
        <dbReference type="SAM" id="Coils"/>
    </source>
</evidence>
<keyword evidence="2" id="KW-0597">Phosphoprotein</keyword>
<feature type="domain" description="Ig-like" evidence="14">
    <location>
        <begin position="427"/>
        <end position="566"/>
    </location>
</feature>
<evidence type="ECO:0000313" key="16">
    <source>
        <dbReference type="EMBL" id="CAF99698.1"/>
    </source>
</evidence>
<dbReference type="InterPro" id="IPR007110">
    <property type="entry name" value="Ig-like_dom"/>
</dbReference>
<feature type="domain" description="Fibronectin type-III" evidence="15">
    <location>
        <begin position="822"/>
        <end position="915"/>
    </location>
</feature>
<evidence type="ECO:0000256" key="5">
    <source>
        <dbReference type="ARBA" id="ARBA00023179"/>
    </source>
</evidence>
<dbReference type="FunFam" id="2.60.40.10:FF:000031">
    <property type="entry name" value="Myosin-binding protein C, slow type"/>
    <property type="match status" value="1"/>
</dbReference>
<feature type="domain" description="Ig-like" evidence="14">
    <location>
        <begin position="351"/>
        <end position="423"/>
    </location>
</feature>
<dbReference type="InterPro" id="IPR013098">
    <property type="entry name" value="Ig_I-set"/>
</dbReference>
<dbReference type="FunFam" id="2.60.40.10:FF:000646">
    <property type="entry name" value="Myosin binding protein C, fast type"/>
    <property type="match status" value="1"/>
</dbReference>
<dbReference type="PRINTS" id="PR00014">
    <property type="entry name" value="FNTYPEIII"/>
</dbReference>
<comment type="similarity">
    <text evidence="8">Belongs to the immunoglobulin superfamily. MyBP family.</text>
</comment>
<protein>
    <recommendedName>
        <fullName evidence="10">Myosin-binding protein C, fast-type</fullName>
    </recommendedName>
    <alternativeName>
        <fullName evidence="11">C-protein, skeletal muscle fast isoform</fullName>
    </alternativeName>
</protein>
<feature type="domain" description="Fibronectin type-III" evidence="15">
    <location>
        <begin position="722"/>
        <end position="821"/>
    </location>
</feature>
<evidence type="ECO:0000256" key="13">
    <source>
        <dbReference type="SAM" id="MobiDB-lite"/>
    </source>
</evidence>
<dbReference type="SMART" id="SM00060">
    <property type="entry name" value="FN3"/>
    <property type="match status" value="3"/>
</dbReference>
<dbReference type="PROSITE" id="PS50835">
    <property type="entry name" value="IG_LIKE"/>
    <property type="match status" value="6"/>
</dbReference>
<dbReference type="FunFam" id="2.60.40.10:FF:000111">
    <property type="entry name" value="Myosin-binding protein C, slow type"/>
    <property type="match status" value="1"/>
</dbReference>
<feature type="domain" description="Ig-like" evidence="14">
    <location>
        <begin position="620"/>
        <end position="713"/>
    </location>
</feature>
<feature type="compositionally biased region" description="Low complexity" evidence="13">
    <location>
        <begin position="98"/>
        <end position="109"/>
    </location>
</feature>
<keyword evidence="7" id="KW-0393">Immunoglobulin domain</keyword>
<keyword evidence="3" id="KW-0677">Repeat</keyword>
<keyword evidence="6" id="KW-0009">Actin-binding</keyword>
<feature type="domain" description="Ig-like" evidence="14">
    <location>
        <begin position="919"/>
        <end position="1007"/>
    </location>
</feature>
<comment type="function">
    <text evidence="9">Thick filament-associated protein located in the crossbridge region of vertebrate striated muscle a bands. In vitro it binds MHC, F-actin and native thin filaments, and modifies the activity of actin-activated myosin ATPase. It may modulate muscle contraction or may play a more structural role.</text>
</comment>
<dbReference type="FunFam" id="2.60.40.10:FF:000225">
    <property type="entry name" value="Myosin-binding protein C, cardiac-type"/>
    <property type="match status" value="1"/>
</dbReference>
<sequence length="1276" mass="141775">MPETLKKAVSAFTKKPKTLEAAAGSSVVFEAETEKPDAKVKWQCNAKDIANGNKYTIAADGSKHSLSIKAVTHQDANIYAVISGGSKVKFELKVVSKPEAPADGPEEPGVQPEQAPAASTQNQSVAAGPEAPPAEGQNITFVAKVNEESLLKKPSVKWFKGKWMDLASKSGKHLQLKESYDRNTKVADSQTSGNPVFLPAYSVFLHLVQVYTFEMQILAAKANFAGAYRCEVSSKDKFDSCNFTLTVHDVCVEEGLDIRAAFRRTSTDGKEDSGELDFSTLLKKRAVHVSSEPEVDVWEILSKAPSSEYEKIAFQHGITDLRGMLKRLKKMKKEEKKSAAFLRKLDPAYQVTKGHKIRLAVEVANADADVKWLKNGQEFHPTGRYIFESVGNMRYLTINNCSLADDAAYCCVVGEEKSTSELFVKEPPVLIVKNLEDQMVMKGDRVELECEVSEEGANVKWEKDGVELTRDESFKYRFKKDGCKHILIINDATKEDCGHYKVKTNGGESMAELLVQEKELEIYQSIADLTVKAKDQALFKCEVSDENVRGTWYKNGAEVKPDARINITHIGRIHKLTIDDVKPGDEGDYTFVPDGYAYNLSAKLNFLEVKIDYVPRQDPPKIHLDCMGRTAESTIVVVAGNKLRLDVPITGDPAPTVIWTKGEKVVTEGDGRVHVESTKGHCIFTIEGAERQDEGIYSVVVRNAAGEDTADINVKVVDVPDPPQEVKILSVGEESCVVQWDPPAFDGGQPIIGYVLERKKKKSYRWMRLNFDPYPETTYEAKRMIEGVAYEMRVYAVNSIGMSRHSQASQPFVPVAPTSEPVGLCVDDISDTSIVLKWRPPERMGSVDLEGYGVEYCKEGTDEWIPAAQGLTERTSLIIRNLTTGDRLQFRVRAYNMAGPSPAATLAQPITIREIMQRPKILLPRNLRQTLIRRVGDTVNLVIPFQGKPRPKVTWSKNGEPLSSTLASIRNSEGDTILFIRKTEKTHSGKYDLQVQIENVEDTASVTLQVVGRSDSRVWTSGGGSTGTLIFLLIRVLDLPGPPEVLKIVDVWGFNVALEWKPPKDDGNCEITGYTVQKADKKTMEWFTVYDQYRRTHCIVSDLIMGNEYVFRVFANNLVGPSPEPCGTKDSAYIQKTGGQQPHVVTSSGVVYKPPTHKEHDLSEAPKFTRPLVSRSVIAGYTATLSCSVRGVPKPKVTWYKNKMDLSNEAKYRMLSNHGVLTLEIRKPCPFDGGVYTCKAVNDSGEDTVECKLEVRSQIIKEDKKEESKKETHPAA</sequence>
<dbReference type="GO" id="GO:0007155">
    <property type="term" value="P:cell adhesion"/>
    <property type="evidence" value="ECO:0007669"/>
    <property type="project" value="UniProtKB-KW"/>
</dbReference>
<evidence type="ECO:0000256" key="10">
    <source>
        <dbReference type="ARBA" id="ARBA00069969"/>
    </source>
</evidence>
<dbReference type="GO" id="GO:0032982">
    <property type="term" value="C:myosin filament"/>
    <property type="evidence" value="ECO:0007669"/>
    <property type="project" value="UniProtKB-KW"/>
</dbReference>
<accession>Q4SI34</accession>
<dbReference type="OrthoDB" id="6107607at2759"/>
<dbReference type="PANTHER" id="PTHR13817:SF20">
    <property type="entry name" value="MYOSIN-BINDING PROTEIN C, CARDIAC-TYPE"/>
    <property type="match status" value="1"/>
</dbReference>
<dbReference type="CDD" id="cd00096">
    <property type="entry name" value="Ig"/>
    <property type="match status" value="1"/>
</dbReference>
<dbReference type="FunFam" id="2.60.40.10:FF:000070">
    <property type="entry name" value="Myosin-binding protein C, slow type"/>
    <property type="match status" value="1"/>
</dbReference>
<evidence type="ECO:0000256" key="4">
    <source>
        <dbReference type="ARBA" id="ARBA00022889"/>
    </source>
</evidence>
<dbReference type="EMBL" id="CAAE01014581">
    <property type="protein sequence ID" value="CAF99698.1"/>
    <property type="molecule type" value="Genomic_DNA"/>
</dbReference>
<dbReference type="SMART" id="SM00408">
    <property type="entry name" value="IGc2"/>
    <property type="match status" value="5"/>
</dbReference>
<keyword evidence="4" id="KW-0130">Cell adhesion</keyword>
<feature type="domain" description="Fibronectin type-III" evidence="15">
    <location>
        <begin position="1042"/>
        <end position="1137"/>
    </location>
</feature>
<dbReference type="Gene3D" id="2.60.40.10">
    <property type="entry name" value="Immunoglobulins"/>
    <property type="match status" value="11"/>
</dbReference>
<organism evidence="16">
    <name type="scientific">Tetraodon nigroviridis</name>
    <name type="common">Spotted green pufferfish</name>
    <name type="synonym">Chelonodon nigroviridis</name>
    <dbReference type="NCBI Taxonomy" id="99883"/>
    <lineage>
        <taxon>Eukaryota</taxon>
        <taxon>Metazoa</taxon>
        <taxon>Chordata</taxon>
        <taxon>Craniata</taxon>
        <taxon>Vertebrata</taxon>
        <taxon>Euteleostomi</taxon>
        <taxon>Actinopterygii</taxon>
        <taxon>Neopterygii</taxon>
        <taxon>Teleostei</taxon>
        <taxon>Neoteleostei</taxon>
        <taxon>Acanthomorphata</taxon>
        <taxon>Eupercaria</taxon>
        <taxon>Tetraodontiformes</taxon>
        <taxon>Tetradontoidea</taxon>
        <taxon>Tetraodontidae</taxon>
        <taxon>Tetraodon</taxon>
    </lineage>
</organism>
<dbReference type="SUPFAM" id="SSF48726">
    <property type="entry name" value="Immunoglobulin"/>
    <property type="match status" value="8"/>
</dbReference>
<dbReference type="AlphaFoldDB" id="Q4SI34"/>
<evidence type="ECO:0000256" key="3">
    <source>
        <dbReference type="ARBA" id="ARBA00022737"/>
    </source>
</evidence>